<comment type="caution">
    <text evidence="3">The sequence shown here is derived from an EMBL/GenBank/DDBJ whole genome shotgun (WGS) entry which is preliminary data.</text>
</comment>
<dbReference type="EMBL" id="NKHF01000028">
    <property type="protein sequence ID" value="PCK32498.1"/>
    <property type="molecule type" value="Genomic_DNA"/>
</dbReference>
<evidence type="ECO:0000256" key="2">
    <source>
        <dbReference type="SAM" id="MobiDB-lite"/>
    </source>
</evidence>
<dbReference type="OrthoDB" id="6314027at2"/>
<reference evidence="4" key="1">
    <citation type="journal article" date="2019" name="Genome Announc.">
        <title>Draft Genome Sequence of Pseudoalteromonas piscicida Strain 36Y ROTHPW, an Hypersaline Seawater Isolate from the South Coast of Sonora, Mexico.</title>
        <authorList>
            <person name="Sanchez-Diaz R."/>
            <person name="Molina-Garza Z.J."/>
            <person name="Cruz-Suarez L.E."/>
            <person name="Selvin J."/>
            <person name="Kiran G.S."/>
            <person name="Ibarra-Gamez J.C."/>
            <person name="Gomez-Gil B."/>
            <person name="Galaviz-Silva L."/>
        </authorList>
    </citation>
    <scope>NUCLEOTIDE SEQUENCE [LARGE SCALE GENOMIC DNA]</scope>
    <source>
        <strain evidence="4">36Y_RITHPW</strain>
    </source>
</reference>
<feature type="region of interest" description="Disordered" evidence="2">
    <location>
        <begin position="1"/>
        <end position="36"/>
    </location>
</feature>
<dbReference type="Proteomes" id="UP000228621">
    <property type="component" value="Unassembled WGS sequence"/>
</dbReference>
<organism evidence="3 4">
    <name type="scientific">Pseudoalteromonas piscicida</name>
    <dbReference type="NCBI Taxonomy" id="43662"/>
    <lineage>
        <taxon>Bacteria</taxon>
        <taxon>Pseudomonadati</taxon>
        <taxon>Pseudomonadota</taxon>
        <taxon>Gammaproteobacteria</taxon>
        <taxon>Alteromonadales</taxon>
        <taxon>Pseudoalteromonadaceae</taxon>
        <taxon>Pseudoalteromonas</taxon>
    </lineage>
</organism>
<gene>
    <name evidence="3" type="ORF">CEX98_06400</name>
</gene>
<sequence length="143" mass="15901">MITYQSHSAVKPTSTATEQYSGTSANQTTTSSSEQDYVAAASIAQSDTPVLENKVDEPYKYQVVERNQTFLEKMREAVMFSRLGANKEQIDELKEKMAELEKLAEQGKISPKELEARMAALEKAMEEAITQEENKASQDTVIG</sequence>
<evidence type="ECO:0000313" key="3">
    <source>
        <dbReference type="EMBL" id="PCK32498.1"/>
    </source>
</evidence>
<feature type="coiled-coil region" evidence="1">
    <location>
        <begin position="83"/>
        <end position="138"/>
    </location>
</feature>
<proteinExistence type="predicted"/>
<dbReference type="RefSeq" id="WP_099641283.1">
    <property type="nucleotide sequence ID" value="NZ_NKHF01000028.1"/>
</dbReference>
<accession>A0A2A5JSU8</accession>
<protein>
    <submittedName>
        <fullName evidence="3">Uncharacterized protein</fullName>
    </submittedName>
</protein>
<evidence type="ECO:0000256" key="1">
    <source>
        <dbReference type="SAM" id="Coils"/>
    </source>
</evidence>
<name>A0A2A5JSU8_PSEO7</name>
<evidence type="ECO:0000313" key="4">
    <source>
        <dbReference type="Proteomes" id="UP000228621"/>
    </source>
</evidence>
<feature type="compositionally biased region" description="Polar residues" evidence="2">
    <location>
        <begin position="1"/>
        <end position="35"/>
    </location>
</feature>
<keyword evidence="4" id="KW-1185">Reference proteome</keyword>
<dbReference type="AlphaFoldDB" id="A0A2A5JSU8"/>
<keyword evidence="1" id="KW-0175">Coiled coil</keyword>